<accession>A0A4Q4TCW1</accession>
<dbReference type="AlphaFoldDB" id="A0A4Q4TCW1"/>
<reference evidence="6 7" key="1">
    <citation type="submission" date="2018-06" db="EMBL/GenBank/DDBJ databases">
        <title>Complete Genomes of Monosporascus.</title>
        <authorList>
            <person name="Robinson A.J."/>
            <person name="Natvig D.O."/>
        </authorList>
    </citation>
    <scope>NUCLEOTIDE SEQUENCE [LARGE SCALE GENOMIC DNA]</scope>
    <source>
        <strain evidence="6 7">CBS 110550</strain>
    </source>
</reference>
<feature type="transmembrane region" description="Helical" evidence="5">
    <location>
        <begin position="324"/>
        <end position="344"/>
    </location>
</feature>
<evidence type="ECO:0000256" key="4">
    <source>
        <dbReference type="ARBA" id="ARBA00023136"/>
    </source>
</evidence>
<evidence type="ECO:0000256" key="5">
    <source>
        <dbReference type="SAM" id="Phobius"/>
    </source>
</evidence>
<evidence type="ECO:0000256" key="3">
    <source>
        <dbReference type="ARBA" id="ARBA00022989"/>
    </source>
</evidence>
<feature type="transmembrane region" description="Helical" evidence="5">
    <location>
        <begin position="129"/>
        <end position="156"/>
    </location>
</feature>
<proteinExistence type="predicted"/>
<name>A0A4Q4TCW1_9PEZI</name>
<dbReference type="InterPro" id="IPR038665">
    <property type="entry name" value="Voltage-dep_anion_channel_sf"/>
</dbReference>
<dbReference type="GO" id="GO:0015140">
    <property type="term" value="F:malate transmembrane transporter activity"/>
    <property type="evidence" value="ECO:0007669"/>
    <property type="project" value="InterPro"/>
</dbReference>
<evidence type="ECO:0000256" key="2">
    <source>
        <dbReference type="ARBA" id="ARBA00022692"/>
    </source>
</evidence>
<dbReference type="Pfam" id="PF03595">
    <property type="entry name" value="SLAC1"/>
    <property type="match status" value="1"/>
</dbReference>
<gene>
    <name evidence="6" type="ORF">DL764_004482</name>
</gene>
<evidence type="ECO:0008006" key="8">
    <source>
        <dbReference type="Google" id="ProtNLM"/>
    </source>
</evidence>
<feature type="transmembrane region" description="Helical" evidence="5">
    <location>
        <begin position="57"/>
        <end position="82"/>
    </location>
</feature>
<dbReference type="OrthoDB" id="2901184at2759"/>
<dbReference type="PANTHER" id="PTHR31162">
    <property type="entry name" value="MALIC ACID TRANSPORT PROTEIN-RELATED"/>
    <property type="match status" value="1"/>
</dbReference>
<evidence type="ECO:0000313" key="7">
    <source>
        <dbReference type="Proteomes" id="UP000293360"/>
    </source>
</evidence>
<keyword evidence="4 5" id="KW-0472">Membrane</keyword>
<keyword evidence="7" id="KW-1185">Reference proteome</keyword>
<evidence type="ECO:0000256" key="1">
    <source>
        <dbReference type="ARBA" id="ARBA00004141"/>
    </source>
</evidence>
<dbReference type="STRING" id="155417.A0A4Q4TCW1"/>
<dbReference type="Gene3D" id="1.50.10.150">
    <property type="entry name" value="Voltage-dependent anion channel"/>
    <property type="match status" value="1"/>
</dbReference>
<protein>
    <recommendedName>
        <fullName evidence="8">C4-dicarboxylate transporter/malic acid transport protein</fullName>
    </recommendedName>
</protein>
<dbReference type="EMBL" id="QJNU01000212">
    <property type="protein sequence ID" value="RYP04388.1"/>
    <property type="molecule type" value="Genomic_DNA"/>
</dbReference>
<dbReference type="Proteomes" id="UP000293360">
    <property type="component" value="Unassembled WGS sequence"/>
</dbReference>
<dbReference type="InterPro" id="IPR004695">
    <property type="entry name" value="SLAC1/Mae1/Ssu1/TehA"/>
</dbReference>
<dbReference type="GO" id="GO:0016020">
    <property type="term" value="C:membrane"/>
    <property type="evidence" value="ECO:0007669"/>
    <property type="project" value="UniProtKB-SubCell"/>
</dbReference>
<keyword evidence="2 5" id="KW-0812">Transmembrane</keyword>
<feature type="transmembrane region" description="Helical" evidence="5">
    <location>
        <begin position="102"/>
        <end position="123"/>
    </location>
</feature>
<dbReference type="InterPro" id="IPR030185">
    <property type="entry name" value="Mae1"/>
</dbReference>
<feature type="transmembrane region" description="Helical" evidence="5">
    <location>
        <begin position="168"/>
        <end position="189"/>
    </location>
</feature>
<feature type="transmembrane region" description="Helical" evidence="5">
    <location>
        <begin position="281"/>
        <end position="303"/>
    </location>
</feature>
<evidence type="ECO:0000313" key="6">
    <source>
        <dbReference type="EMBL" id="RYP04388.1"/>
    </source>
</evidence>
<dbReference type="PANTHER" id="PTHR31162:SF0">
    <property type="entry name" value="MALIC ACID TRANSPORT PROTEIN"/>
    <property type="match status" value="1"/>
</dbReference>
<keyword evidence="3 5" id="KW-1133">Transmembrane helix</keyword>
<feature type="transmembrane region" description="Helical" evidence="5">
    <location>
        <begin position="350"/>
        <end position="369"/>
    </location>
</feature>
<feature type="transmembrane region" description="Helical" evidence="5">
    <location>
        <begin position="209"/>
        <end position="227"/>
    </location>
</feature>
<dbReference type="CDD" id="cd09317">
    <property type="entry name" value="TDT_Mae1_like"/>
    <property type="match status" value="1"/>
</dbReference>
<organism evidence="6 7">
    <name type="scientific">Monosporascus ibericus</name>
    <dbReference type="NCBI Taxonomy" id="155417"/>
    <lineage>
        <taxon>Eukaryota</taxon>
        <taxon>Fungi</taxon>
        <taxon>Dikarya</taxon>
        <taxon>Ascomycota</taxon>
        <taxon>Pezizomycotina</taxon>
        <taxon>Sordariomycetes</taxon>
        <taxon>Xylariomycetidae</taxon>
        <taxon>Xylariales</taxon>
        <taxon>Xylariales incertae sedis</taxon>
        <taxon>Monosporascus</taxon>
    </lineage>
</organism>
<feature type="transmembrane region" description="Helical" evidence="5">
    <location>
        <begin position="239"/>
        <end position="261"/>
    </location>
</feature>
<sequence length="395" mass="43877">MSQDSPSPIDDNAGADGPRKVGFRERIAHFTWAEFACTQSTGGIAIMLSLTPYQFHGLQTAGVVVFILNLVLIVILCTLMLIRFVLHPRTIKHSFVNPPEPYFFGSFWLSIATSIICMERFGVPHTGPWLVVTIRVLFWMYAAGTLIFTTAIWVVLSSKSPIKLLEMNPAMFLMIYNTMLTGTVASGIVQSQPPVQRLPIIVAGITYQGLGWIVSVVLMAWFVGSLMENGLGQPDQRPGLFIPVGSAGFAIVTIIGCARAIPQGYAYFATHPQGKEILVVLADWTSIFLWLFAFWLFGVAFLVNLPTMIPIRNGRLQPRMRFTLSWWGMIFPNVGFVIATGYIGEQLQSSAIKWVATVMTILQFAVWLLDMCLHLKALVTGQIMWPGRDEDVPKS</sequence>
<comment type="caution">
    <text evidence="6">The sequence shown here is derived from an EMBL/GenBank/DDBJ whole genome shotgun (WGS) entry which is preliminary data.</text>
</comment>
<comment type="subcellular location">
    <subcellularLocation>
        <location evidence="1">Membrane</location>
        <topology evidence="1">Multi-pass membrane protein</topology>
    </subcellularLocation>
</comment>